<dbReference type="EMBL" id="BMVG01000082">
    <property type="protein sequence ID" value="GGW23683.1"/>
    <property type="molecule type" value="Genomic_DNA"/>
</dbReference>
<reference evidence="2" key="2">
    <citation type="submission" date="2020-09" db="EMBL/GenBank/DDBJ databases">
        <authorList>
            <person name="Sun Q."/>
            <person name="Ohkuma M."/>
        </authorList>
    </citation>
    <scope>NUCLEOTIDE SEQUENCE</scope>
    <source>
        <strain evidence="2">JCM 4714</strain>
    </source>
</reference>
<accession>A0A918MH37</accession>
<dbReference type="AlphaFoldDB" id="A0A918MH37"/>
<dbReference type="Proteomes" id="UP000655443">
    <property type="component" value="Unassembled WGS sequence"/>
</dbReference>
<reference evidence="2" key="1">
    <citation type="journal article" date="2014" name="Int. J. Syst. Evol. Microbiol.">
        <title>Complete genome sequence of Corynebacterium casei LMG S-19264T (=DSM 44701T), isolated from a smear-ripened cheese.</title>
        <authorList>
            <consortium name="US DOE Joint Genome Institute (JGI-PGF)"/>
            <person name="Walter F."/>
            <person name="Albersmeier A."/>
            <person name="Kalinowski J."/>
            <person name="Ruckert C."/>
        </authorList>
    </citation>
    <scope>NUCLEOTIDE SEQUENCE</scope>
    <source>
        <strain evidence="2">JCM 4714</strain>
    </source>
</reference>
<name>A0A918MH37_9ACTN</name>
<evidence type="ECO:0000313" key="2">
    <source>
        <dbReference type="EMBL" id="GGW23683.1"/>
    </source>
</evidence>
<feature type="region of interest" description="Disordered" evidence="1">
    <location>
        <begin position="73"/>
        <end position="102"/>
    </location>
</feature>
<evidence type="ECO:0000313" key="3">
    <source>
        <dbReference type="Proteomes" id="UP000655443"/>
    </source>
</evidence>
<keyword evidence="3" id="KW-1185">Reference proteome</keyword>
<protein>
    <submittedName>
        <fullName evidence="2">Uncharacterized protein</fullName>
    </submittedName>
</protein>
<gene>
    <name evidence="2" type="ORF">GCM10010339_93500</name>
</gene>
<evidence type="ECO:0000256" key="1">
    <source>
        <dbReference type="SAM" id="MobiDB-lite"/>
    </source>
</evidence>
<sequence length="102" mass="10647">MNRRSGARLEDALARVRGRTSCPYDAGVTARRTLGVGPEAAHGIRAPQADLLASLPSVRLPDLDELRARGVLGNHPAVSPVPRRTLGAGGRADEGTASRLSS</sequence>
<proteinExistence type="predicted"/>
<organism evidence="2 3">
    <name type="scientific">Streptomyces alanosinicus</name>
    <dbReference type="NCBI Taxonomy" id="68171"/>
    <lineage>
        <taxon>Bacteria</taxon>
        <taxon>Bacillati</taxon>
        <taxon>Actinomycetota</taxon>
        <taxon>Actinomycetes</taxon>
        <taxon>Kitasatosporales</taxon>
        <taxon>Streptomycetaceae</taxon>
        <taxon>Streptomyces</taxon>
    </lineage>
</organism>
<comment type="caution">
    <text evidence="2">The sequence shown here is derived from an EMBL/GenBank/DDBJ whole genome shotgun (WGS) entry which is preliminary data.</text>
</comment>